<dbReference type="AlphaFoldDB" id="A0A9D1HJT8"/>
<evidence type="ECO:0000256" key="2">
    <source>
        <dbReference type="ARBA" id="ARBA00023015"/>
    </source>
</evidence>
<dbReference type="Pfam" id="PF04542">
    <property type="entry name" value="Sigma70_r2"/>
    <property type="match status" value="1"/>
</dbReference>
<keyword evidence="3" id="KW-0731">Sigma factor</keyword>
<dbReference type="PANTHER" id="PTHR43133:SF51">
    <property type="entry name" value="RNA POLYMERASE SIGMA FACTOR"/>
    <property type="match status" value="1"/>
</dbReference>
<dbReference type="InterPro" id="IPR036388">
    <property type="entry name" value="WH-like_DNA-bd_sf"/>
</dbReference>
<keyword evidence="2" id="KW-0805">Transcription regulation</keyword>
<evidence type="ECO:0000256" key="1">
    <source>
        <dbReference type="ARBA" id="ARBA00010641"/>
    </source>
</evidence>
<dbReference type="InterPro" id="IPR013249">
    <property type="entry name" value="RNA_pol_sigma70_r4_t2"/>
</dbReference>
<feature type="domain" description="RNA polymerase sigma-70 region 2" evidence="5">
    <location>
        <begin position="24"/>
        <end position="89"/>
    </location>
</feature>
<evidence type="ECO:0000259" key="6">
    <source>
        <dbReference type="Pfam" id="PF08281"/>
    </source>
</evidence>
<evidence type="ECO:0000256" key="3">
    <source>
        <dbReference type="ARBA" id="ARBA00023082"/>
    </source>
</evidence>
<evidence type="ECO:0000313" key="7">
    <source>
        <dbReference type="EMBL" id="HIU10482.1"/>
    </source>
</evidence>
<dbReference type="InterPro" id="IPR039425">
    <property type="entry name" value="RNA_pol_sigma-70-like"/>
</dbReference>
<dbReference type="InterPro" id="IPR007627">
    <property type="entry name" value="RNA_pol_sigma70_r2"/>
</dbReference>
<dbReference type="Pfam" id="PF08281">
    <property type="entry name" value="Sigma70_r4_2"/>
    <property type="match status" value="1"/>
</dbReference>
<comment type="similarity">
    <text evidence="1">Belongs to the sigma-70 factor family. ECF subfamily.</text>
</comment>
<dbReference type="PANTHER" id="PTHR43133">
    <property type="entry name" value="RNA POLYMERASE ECF-TYPE SIGMA FACTO"/>
    <property type="match status" value="1"/>
</dbReference>
<evidence type="ECO:0000313" key="8">
    <source>
        <dbReference type="Proteomes" id="UP000824124"/>
    </source>
</evidence>
<dbReference type="InterPro" id="IPR013324">
    <property type="entry name" value="RNA_pol_sigma_r3/r4-like"/>
</dbReference>
<dbReference type="InterPro" id="IPR014284">
    <property type="entry name" value="RNA_pol_sigma-70_dom"/>
</dbReference>
<gene>
    <name evidence="7" type="ORF">IAB00_04445</name>
</gene>
<reference evidence="7" key="1">
    <citation type="submission" date="2020-10" db="EMBL/GenBank/DDBJ databases">
        <authorList>
            <person name="Gilroy R."/>
        </authorList>
    </citation>
    <scope>NUCLEOTIDE SEQUENCE</scope>
    <source>
        <strain evidence="7">2830</strain>
    </source>
</reference>
<name>A0A9D1HJT8_9FIRM</name>
<dbReference type="Gene3D" id="1.10.10.10">
    <property type="entry name" value="Winged helix-like DNA-binding domain superfamily/Winged helix DNA-binding domain"/>
    <property type="match status" value="1"/>
</dbReference>
<dbReference type="Proteomes" id="UP000824124">
    <property type="component" value="Unassembled WGS sequence"/>
</dbReference>
<keyword evidence="4" id="KW-0804">Transcription</keyword>
<dbReference type="EMBL" id="DVMH01000022">
    <property type="protein sequence ID" value="HIU10482.1"/>
    <property type="molecule type" value="Genomic_DNA"/>
</dbReference>
<protein>
    <submittedName>
        <fullName evidence="7">Sigma-70 family RNA polymerase sigma factor</fullName>
    </submittedName>
</protein>
<dbReference type="Gene3D" id="1.10.1740.10">
    <property type="match status" value="1"/>
</dbReference>
<dbReference type="SUPFAM" id="SSF88659">
    <property type="entry name" value="Sigma3 and sigma4 domains of RNA polymerase sigma factors"/>
    <property type="match status" value="1"/>
</dbReference>
<feature type="domain" description="RNA polymerase sigma factor 70 region 4 type 2" evidence="6">
    <location>
        <begin position="125"/>
        <end position="177"/>
    </location>
</feature>
<dbReference type="InterPro" id="IPR013325">
    <property type="entry name" value="RNA_pol_sigma_r2"/>
</dbReference>
<sequence>MNNLLDEDLARLAQQGNKDAFAELVKRYEKQIFSMAYRLIGDYDEAADLAQEAFLRIYSQLRRYDPGKKFFSWMYRVAQNTCLNALAKKPANVIPVERAEEYFGDEVKTGASEPEQDYLNREIRQSIDQAIAGLPDNYRDVIYLRYIEDMSYQQIADVLNLPISTVETRLFRGKKQLQQRLKDLLR</sequence>
<organism evidence="7 8">
    <name type="scientific">Candidatus Avidehalobacter gallistercoris</name>
    <dbReference type="NCBI Taxonomy" id="2840694"/>
    <lineage>
        <taxon>Bacteria</taxon>
        <taxon>Bacillati</taxon>
        <taxon>Bacillota</taxon>
        <taxon>Clostridia</taxon>
        <taxon>Eubacteriales</taxon>
        <taxon>Peptococcaceae</taxon>
        <taxon>Peptococcaceae incertae sedis</taxon>
        <taxon>Candidatus Avidehalobacter</taxon>
    </lineage>
</organism>
<dbReference type="CDD" id="cd06171">
    <property type="entry name" value="Sigma70_r4"/>
    <property type="match status" value="1"/>
</dbReference>
<dbReference type="NCBIfam" id="TIGR02937">
    <property type="entry name" value="sigma70-ECF"/>
    <property type="match status" value="1"/>
</dbReference>
<comment type="caution">
    <text evidence="7">The sequence shown here is derived from an EMBL/GenBank/DDBJ whole genome shotgun (WGS) entry which is preliminary data.</text>
</comment>
<evidence type="ECO:0000259" key="5">
    <source>
        <dbReference type="Pfam" id="PF04542"/>
    </source>
</evidence>
<evidence type="ECO:0000256" key="4">
    <source>
        <dbReference type="ARBA" id="ARBA00023163"/>
    </source>
</evidence>
<dbReference type="GO" id="GO:0006352">
    <property type="term" value="P:DNA-templated transcription initiation"/>
    <property type="evidence" value="ECO:0007669"/>
    <property type="project" value="InterPro"/>
</dbReference>
<dbReference type="GO" id="GO:0016987">
    <property type="term" value="F:sigma factor activity"/>
    <property type="evidence" value="ECO:0007669"/>
    <property type="project" value="UniProtKB-KW"/>
</dbReference>
<dbReference type="GO" id="GO:0003677">
    <property type="term" value="F:DNA binding"/>
    <property type="evidence" value="ECO:0007669"/>
    <property type="project" value="InterPro"/>
</dbReference>
<accession>A0A9D1HJT8</accession>
<reference evidence="7" key="2">
    <citation type="journal article" date="2021" name="PeerJ">
        <title>Extensive microbial diversity within the chicken gut microbiome revealed by metagenomics and culture.</title>
        <authorList>
            <person name="Gilroy R."/>
            <person name="Ravi A."/>
            <person name="Getino M."/>
            <person name="Pursley I."/>
            <person name="Horton D.L."/>
            <person name="Alikhan N.F."/>
            <person name="Baker D."/>
            <person name="Gharbi K."/>
            <person name="Hall N."/>
            <person name="Watson M."/>
            <person name="Adriaenssens E.M."/>
            <person name="Foster-Nyarko E."/>
            <person name="Jarju S."/>
            <person name="Secka A."/>
            <person name="Antonio M."/>
            <person name="Oren A."/>
            <person name="Chaudhuri R.R."/>
            <person name="La Ragione R."/>
            <person name="Hildebrand F."/>
            <person name="Pallen M.J."/>
        </authorList>
    </citation>
    <scope>NUCLEOTIDE SEQUENCE</scope>
    <source>
        <strain evidence="7">2830</strain>
    </source>
</reference>
<proteinExistence type="inferred from homology"/>
<dbReference type="SUPFAM" id="SSF88946">
    <property type="entry name" value="Sigma2 domain of RNA polymerase sigma factors"/>
    <property type="match status" value="1"/>
</dbReference>